<evidence type="ECO:0000256" key="3">
    <source>
        <dbReference type="ARBA" id="ARBA00022475"/>
    </source>
</evidence>
<keyword evidence="3" id="KW-1003">Cell membrane</keyword>
<evidence type="ECO:0000313" key="8">
    <source>
        <dbReference type="EMBL" id="RAL26241.1"/>
    </source>
</evidence>
<dbReference type="Pfam" id="PF00375">
    <property type="entry name" value="SDF"/>
    <property type="match status" value="1"/>
</dbReference>
<dbReference type="InterPro" id="IPR001991">
    <property type="entry name" value="Na-dicarboxylate_symporter"/>
</dbReference>
<comment type="subcellular location">
    <subcellularLocation>
        <location evidence="1">Cell membrane</location>
        <topology evidence="1">Multi-pass membrane protein</topology>
    </subcellularLocation>
</comment>
<feature type="transmembrane region" description="Helical" evidence="7">
    <location>
        <begin position="46"/>
        <end position="67"/>
    </location>
</feature>
<proteinExistence type="predicted"/>
<dbReference type="PANTHER" id="PTHR42865">
    <property type="entry name" value="PROTON/GLUTAMATE-ASPARTATE SYMPORTER"/>
    <property type="match status" value="1"/>
</dbReference>
<evidence type="ECO:0000256" key="6">
    <source>
        <dbReference type="ARBA" id="ARBA00023136"/>
    </source>
</evidence>
<evidence type="ECO:0000256" key="1">
    <source>
        <dbReference type="ARBA" id="ARBA00004651"/>
    </source>
</evidence>
<name>A0A364K7G4_9BACL</name>
<feature type="transmembrane region" description="Helical" evidence="7">
    <location>
        <begin position="186"/>
        <end position="210"/>
    </location>
</feature>
<sequence>MINTQKSSILQHYRFPIFILIAIAIGCLLGTWLGPKASALKPIGDIFLNLIFTIVVPLVLVTISSTVANIANLKTLGKILSIMLVVFIITGFISAIIMLGATHFFPPAEGVQITLPKPETTEPLKTTEQIVSTFTVSDFKDLLSRKNMLPLIIFAILFGMAISLAGEKGRKVAQGLDALSEVMMKFITIIMWIAPIGLGAYFANLVGVFGPQLLGSYARAVAVYYPTAIIYFFVFYTIYAYIASGKVGIRSFWKNILTPAVTSLGTGSSVATIPANLAASAKIGVDREVREIVIPIGSTIHMDGSCLSAILKITFLFGIFQMPFTGFDTYLTAILIAILSGVVMSGVPGGGFIGELLIVTMYGFPPEALPVLAILGTIVDPPATMVNSTGDTVAGMLITRILKGKNWIKENVTGTKELNAKE</sequence>
<feature type="transmembrane region" description="Helical" evidence="7">
    <location>
        <begin position="306"/>
        <end position="324"/>
    </location>
</feature>
<evidence type="ECO:0000256" key="2">
    <source>
        <dbReference type="ARBA" id="ARBA00022448"/>
    </source>
</evidence>
<dbReference type="AlphaFoldDB" id="A0A364K7G4"/>
<dbReference type="PROSITE" id="PS51257">
    <property type="entry name" value="PROKAR_LIPOPROTEIN"/>
    <property type="match status" value="1"/>
</dbReference>
<reference evidence="8 9" key="1">
    <citation type="submission" date="2018-06" db="EMBL/GenBank/DDBJ databases">
        <title>Thermoflavimicrobium daqus sp. nov., a thermophilic microbe isolated from Moutai-flavour Daqu.</title>
        <authorList>
            <person name="Wang X."/>
            <person name="Zhou H."/>
        </authorList>
    </citation>
    <scope>NUCLEOTIDE SEQUENCE [LARGE SCALE GENOMIC DNA]</scope>
    <source>
        <strain evidence="8 9">FBKL4.011</strain>
    </source>
</reference>
<feature type="transmembrane region" description="Helical" evidence="7">
    <location>
        <begin position="79"/>
        <end position="101"/>
    </location>
</feature>
<protein>
    <submittedName>
        <fullName evidence="8">Sodium:proton antiporter</fullName>
    </submittedName>
</protein>
<dbReference type="PRINTS" id="PR00173">
    <property type="entry name" value="EDTRNSPORT"/>
</dbReference>
<organism evidence="8 9">
    <name type="scientific">Thermoflavimicrobium daqui</name>
    <dbReference type="NCBI Taxonomy" id="2137476"/>
    <lineage>
        <taxon>Bacteria</taxon>
        <taxon>Bacillati</taxon>
        <taxon>Bacillota</taxon>
        <taxon>Bacilli</taxon>
        <taxon>Bacillales</taxon>
        <taxon>Thermoactinomycetaceae</taxon>
        <taxon>Thermoflavimicrobium</taxon>
    </lineage>
</organism>
<dbReference type="RefSeq" id="WP_113657926.1">
    <property type="nucleotide sequence ID" value="NZ_KZ845664.1"/>
</dbReference>
<dbReference type="OrthoDB" id="9768885at2"/>
<dbReference type="SUPFAM" id="SSF118215">
    <property type="entry name" value="Proton glutamate symport protein"/>
    <property type="match status" value="1"/>
</dbReference>
<dbReference type="GO" id="GO:0006835">
    <property type="term" value="P:dicarboxylic acid transport"/>
    <property type="evidence" value="ECO:0007669"/>
    <property type="project" value="TreeGrafter"/>
</dbReference>
<evidence type="ECO:0000256" key="4">
    <source>
        <dbReference type="ARBA" id="ARBA00022692"/>
    </source>
</evidence>
<dbReference type="GO" id="GO:0015293">
    <property type="term" value="F:symporter activity"/>
    <property type="evidence" value="ECO:0007669"/>
    <property type="project" value="UniProtKB-KW"/>
</dbReference>
<dbReference type="PANTHER" id="PTHR42865:SF7">
    <property type="entry name" value="PROTON_GLUTAMATE-ASPARTATE SYMPORTER"/>
    <property type="match status" value="1"/>
</dbReference>
<dbReference type="GO" id="GO:0005886">
    <property type="term" value="C:plasma membrane"/>
    <property type="evidence" value="ECO:0007669"/>
    <property type="project" value="UniProtKB-SubCell"/>
</dbReference>
<comment type="caution">
    <text evidence="8">The sequence shown here is derived from an EMBL/GenBank/DDBJ whole genome shotgun (WGS) entry which is preliminary data.</text>
</comment>
<dbReference type="EMBL" id="QJKK01000002">
    <property type="protein sequence ID" value="RAL26241.1"/>
    <property type="molecule type" value="Genomic_DNA"/>
</dbReference>
<keyword evidence="5 7" id="KW-1133">Transmembrane helix</keyword>
<evidence type="ECO:0000313" key="9">
    <source>
        <dbReference type="Proteomes" id="UP000251213"/>
    </source>
</evidence>
<feature type="transmembrane region" description="Helical" evidence="7">
    <location>
        <begin position="12"/>
        <end position="34"/>
    </location>
</feature>
<dbReference type="Proteomes" id="UP000251213">
    <property type="component" value="Unassembled WGS sequence"/>
</dbReference>
<keyword evidence="2" id="KW-0813">Transport</keyword>
<dbReference type="InterPro" id="IPR036458">
    <property type="entry name" value="Na:dicarbo_symporter_sf"/>
</dbReference>
<feature type="transmembrane region" description="Helical" evidence="7">
    <location>
        <begin position="330"/>
        <end position="353"/>
    </location>
</feature>
<keyword evidence="9" id="KW-1185">Reference proteome</keyword>
<accession>A0A364K7G4</accession>
<keyword evidence="6 7" id="KW-0472">Membrane</keyword>
<feature type="transmembrane region" description="Helical" evidence="7">
    <location>
        <begin position="222"/>
        <end position="242"/>
    </location>
</feature>
<keyword evidence="4 7" id="KW-0812">Transmembrane</keyword>
<evidence type="ECO:0000256" key="5">
    <source>
        <dbReference type="ARBA" id="ARBA00022989"/>
    </source>
</evidence>
<feature type="transmembrane region" description="Helical" evidence="7">
    <location>
        <begin position="148"/>
        <end position="165"/>
    </location>
</feature>
<reference evidence="8 9" key="2">
    <citation type="submission" date="2018-06" db="EMBL/GenBank/DDBJ databases">
        <authorList>
            <person name="Zhirakovskaya E."/>
        </authorList>
    </citation>
    <scope>NUCLEOTIDE SEQUENCE [LARGE SCALE GENOMIC DNA]</scope>
    <source>
        <strain evidence="8 9">FBKL4.011</strain>
    </source>
</reference>
<dbReference type="Gene3D" id="1.10.3860.10">
    <property type="entry name" value="Sodium:dicarboxylate symporter"/>
    <property type="match status" value="1"/>
</dbReference>
<gene>
    <name evidence="8" type="ORF">DL897_04385</name>
</gene>
<evidence type="ECO:0000256" key="7">
    <source>
        <dbReference type="SAM" id="Phobius"/>
    </source>
</evidence>